<dbReference type="EMBL" id="RKHG01000001">
    <property type="protein sequence ID" value="ROR53622.1"/>
    <property type="molecule type" value="Genomic_DNA"/>
</dbReference>
<gene>
    <name evidence="3" type="ORF">EDD41_0785</name>
</gene>
<dbReference type="PANTHER" id="PTHR33542:SF5">
    <property type="entry name" value="FERROCHELATASE CHE1"/>
    <property type="match status" value="1"/>
</dbReference>
<dbReference type="Proteomes" id="UP000275749">
    <property type="component" value="Unassembled WGS sequence"/>
</dbReference>
<dbReference type="Gene3D" id="3.40.50.1400">
    <property type="match status" value="2"/>
</dbReference>
<name>A0A3N1ZTY8_9ACTN</name>
<organism evidence="3 4">
    <name type="scientific">Luteococcus japonicus</name>
    <dbReference type="NCBI Taxonomy" id="33984"/>
    <lineage>
        <taxon>Bacteria</taxon>
        <taxon>Bacillati</taxon>
        <taxon>Actinomycetota</taxon>
        <taxon>Actinomycetes</taxon>
        <taxon>Propionibacteriales</taxon>
        <taxon>Propionibacteriaceae</taxon>
        <taxon>Luteococcus</taxon>
    </lineage>
</organism>
<evidence type="ECO:0000256" key="2">
    <source>
        <dbReference type="ARBA" id="ARBA00023239"/>
    </source>
</evidence>
<evidence type="ECO:0000313" key="4">
    <source>
        <dbReference type="Proteomes" id="UP000275749"/>
    </source>
</evidence>
<dbReference type="Pfam" id="PF01903">
    <property type="entry name" value="CbiX"/>
    <property type="match status" value="1"/>
</dbReference>
<dbReference type="PANTHER" id="PTHR33542">
    <property type="entry name" value="SIROHYDROCHLORIN FERROCHELATASE, CHLOROPLASTIC"/>
    <property type="match status" value="1"/>
</dbReference>
<proteinExistence type="predicted"/>
<dbReference type="InterPro" id="IPR002762">
    <property type="entry name" value="CbiX-like"/>
</dbReference>
<dbReference type="AlphaFoldDB" id="A0A3N1ZTY8"/>
<dbReference type="InterPro" id="IPR050963">
    <property type="entry name" value="Sirohydro_Cobaltochel/CbiX"/>
</dbReference>
<dbReference type="SUPFAM" id="SSF53800">
    <property type="entry name" value="Chelatase"/>
    <property type="match status" value="1"/>
</dbReference>
<dbReference type="RefSeq" id="WP_123575016.1">
    <property type="nucleotide sequence ID" value="NZ_RKHG01000001.1"/>
</dbReference>
<dbReference type="GO" id="GO:0046872">
    <property type="term" value="F:metal ion binding"/>
    <property type="evidence" value="ECO:0007669"/>
    <property type="project" value="UniProtKB-KW"/>
</dbReference>
<reference evidence="3 4" key="1">
    <citation type="submission" date="2018-11" db="EMBL/GenBank/DDBJ databases">
        <title>Sequencing the genomes of 1000 actinobacteria strains.</title>
        <authorList>
            <person name="Klenk H.-P."/>
        </authorList>
    </citation>
    <scope>NUCLEOTIDE SEQUENCE [LARGE SCALE GENOMIC DNA]</scope>
    <source>
        <strain evidence="3 4">DSM 10546</strain>
    </source>
</reference>
<dbReference type="GO" id="GO:0016829">
    <property type="term" value="F:lyase activity"/>
    <property type="evidence" value="ECO:0007669"/>
    <property type="project" value="UniProtKB-KW"/>
</dbReference>
<sequence>MSIILAAHGTHSVTGRACVERIREALSWRLAEPVRLAWVDVCGPRLADVVGDGDLIVPAFLGEGHHVRVDIPQAASRASHVSVTPHLGADLDEDLVLQALASRVEEAGGPWPTTIIGWAGSTHAHSRAQARRMAADLAQHWQELGVRVELATPRHLPDELEAARRRGGAVGVASYLLAPGFFQDRLVEAGADAVSAPLGDHPAIIQALVRCLDVARDAARKAA</sequence>
<keyword evidence="1" id="KW-0479">Metal-binding</keyword>
<accession>A0A3N1ZTY8</accession>
<comment type="caution">
    <text evidence="3">The sequence shown here is derived from an EMBL/GenBank/DDBJ whole genome shotgun (WGS) entry which is preliminary data.</text>
</comment>
<evidence type="ECO:0000313" key="3">
    <source>
        <dbReference type="EMBL" id="ROR53622.1"/>
    </source>
</evidence>
<protein>
    <submittedName>
        <fullName evidence="3">Sirohydrochlorin ferrochelatase</fullName>
    </submittedName>
</protein>
<keyword evidence="2" id="KW-0456">Lyase</keyword>
<evidence type="ECO:0000256" key="1">
    <source>
        <dbReference type="ARBA" id="ARBA00022723"/>
    </source>
</evidence>